<dbReference type="GO" id="GO:0010468">
    <property type="term" value="P:regulation of gene expression"/>
    <property type="evidence" value="ECO:0007669"/>
    <property type="project" value="TreeGrafter"/>
</dbReference>
<dbReference type="GO" id="GO:0003677">
    <property type="term" value="F:DNA binding"/>
    <property type="evidence" value="ECO:0007669"/>
    <property type="project" value="UniProtKB-KW"/>
</dbReference>
<reference evidence="3" key="1">
    <citation type="journal article" date="2021" name="Proc. Natl. Acad. Sci. U.S.A.">
        <title>Three genomes in the algal genus Volvox reveal the fate of a haploid sex-determining region after a transition to homothallism.</title>
        <authorList>
            <person name="Yamamoto K."/>
            <person name="Hamaji T."/>
            <person name="Kawai-Toyooka H."/>
            <person name="Matsuzaki R."/>
            <person name="Takahashi F."/>
            <person name="Nishimura Y."/>
            <person name="Kawachi M."/>
            <person name="Noguchi H."/>
            <person name="Minakuchi Y."/>
            <person name="Umen J.G."/>
            <person name="Toyoda A."/>
            <person name="Nozaki H."/>
        </authorList>
    </citation>
    <scope>NUCLEOTIDE SEQUENCE</scope>
    <source>
        <strain evidence="3">NIES-3780</strain>
    </source>
</reference>
<keyword evidence="1" id="KW-0963">Cytoplasm</keyword>
<accession>A0A8J4F3D2</accession>
<dbReference type="GO" id="GO:0000178">
    <property type="term" value="C:exosome (RNase complex)"/>
    <property type="evidence" value="ECO:0007669"/>
    <property type="project" value="TreeGrafter"/>
</dbReference>
<evidence type="ECO:0000256" key="1">
    <source>
        <dbReference type="RuleBase" id="RU368003"/>
    </source>
</evidence>
<name>A0A8J4F3D2_9CHLO</name>
<keyword evidence="4" id="KW-1185">Reference proteome</keyword>
<feature type="compositionally biased region" description="Low complexity" evidence="2">
    <location>
        <begin position="280"/>
        <end position="294"/>
    </location>
</feature>
<comment type="subcellular location">
    <subcellularLocation>
        <location evidence="1">Cytoplasm</location>
    </subcellularLocation>
    <subcellularLocation>
        <location evidence="1">Nucleus</location>
        <location evidence="1">Nucleolus</location>
    </subcellularLocation>
    <subcellularLocation>
        <location evidence="1">Nucleus</location>
    </subcellularLocation>
</comment>
<keyword evidence="1" id="KW-0694">RNA-binding</keyword>
<feature type="region of interest" description="Disordered" evidence="2">
    <location>
        <begin position="170"/>
        <end position="294"/>
    </location>
</feature>
<sequence>MSSTAAGVAPTGNAGAAETTTLKPSDSLLTSLELPEDVQSQLKQFQGLLTELQKALQAAATQVPTPGDLAAIPEPLDRARLCMCIAKAVNALHHVYIRAQGRDPFTPATAAAGPTVGRQELDRIRQYDKKVMRAVSDAERRASRPVFSLDVAAASRFIDAAIPDLTEQQRRDLKRAAQAAEVKRGSQDRRKSKKARQQSGSTNDDRPAQRPAPQEPQEADASDDTEEEEEEKPKQQAETQQGTVGRADSEKLAAGKGAEVKPLGTRGRGGGGGGRSAGVARKTTAAAAAAPSSARAAAEEFLAALARGGDLGADK</sequence>
<keyword evidence="1" id="KW-0698">rRNA processing</keyword>
<comment type="caution">
    <text evidence="3">The sequence shown here is derived from an EMBL/GenBank/DDBJ whole genome shotgun (WGS) entry which is preliminary data.</text>
</comment>
<dbReference type="AlphaFoldDB" id="A0A8J4F3D2"/>
<dbReference type="PANTHER" id="PTHR15341">
    <property type="entry name" value="SUN-COR STEROID HORMONE RECEPTOR CO-REPRESSOR"/>
    <property type="match status" value="1"/>
</dbReference>
<gene>
    <name evidence="3" type="ORF">Vafri_13258</name>
</gene>
<comment type="subunit">
    <text evidence="1">Monomer and homodimer.</text>
</comment>
<dbReference type="GO" id="GO:0005737">
    <property type="term" value="C:cytoplasm"/>
    <property type="evidence" value="ECO:0007669"/>
    <property type="project" value="UniProtKB-SubCell"/>
</dbReference>
<dbReference type="GO" id="GO:0003723">
    <property type="term" value="F:RNA binding"/>
    <property type="evidence" value="ECO:0007669"/>
    <property type="project" value="UniProtKB-UniRule"/>
</dbReference>
<organism evidence="3 4">
    <name type="scientific">Volvox africanus</name>
    <dbReference type="NCBI Taxonomy" id="51714"/>
    <lineage>
        <taxon>Eukaryota</taxon>
        <taxon>Viridiplantae</taxon>
        <taxon>Chlorophyta</taxon>
        <taxon>core chlorophytes</taxon>
        <taxon>Chlorophyceae</taxon>
        <taxon>CS clade</taxon>
        <taxon>Chlamydomonadales</taxon>
        <taxon>Volvocaceae</taxon>
        <taxon>Volvox</taxon>
    </lineage>
</organism>
<feature type="compositionally biased region" description="Acidic residues" evidence="2">
    <location>
        <begin position="217"/>
        <end position="230"/>
    </location>
</feature>
<evidence type="ECO:0000256" key="2">
    <source>
        <dbReference type="SAM" id="MobiDB-lite"/>
    </source>
</evidence>
<dbReference type="EMBL" id="BNCO01000029">
    <property type="protein sequence ID" value="GIL58061.1"/>
    <property type="molecule type" value="Genomic_DNA"/>
</dbReference>
<dbReference type="GO" id="GO:0005730">
    <property type="term" value="C:nucleolus"/>
    <property type="evidence" value="ECO:0007669"/>
    <property type="project" value="UniProtKB-SubCell"/>
</dbReference>
<dbReference type="InterPro" id="IPR011082">
    <property type="entry name" value="Exosome-assoc_fac/DNA_repair"/>
</dbReference>
<dbReference type="GO" id="GO:0000460">
    <property type="term" value="P:maturation of 5.8S rRNA"/>
    <property type="evidence" value="ECO:0007669"/>
    <property type="project" value="TreeGrafter"/>
</dbReference>
<proteinExistence type="inferred from homology"/>
<feature type="compositionally biased region" description="Gly residues" evidence="2">
    <location>
        <begin position="266"/>
        <end position="276"/>
    </location>
</feature>
<feature type="compositionally biased region" description="Basic and acidic residues" evidence="2">
    <location>
        <begin position="170"/>
        <end position="189"/>
    </location>
</feature>
<keyword evidence="1" id="KW-0539">Nucleus</keyword>
<comment type="function">
    <text evidence="1">Plays a role in the recruitment of the exosome to pre-rRNA to mediate the 3'-5' end processing of the 5.8S rRNA.</text>
</comment>
<keyword evidence="1" id="KW-0238">DNA-binding</keyword>
<dbReference type="Proteomes" id="UP000747399">
    <property type="component" value="Unassembled WGS sequence"/>
</dbReference>
<evidence type="ECO:0000313" key="4">
    <source>
        <dbReference type="Proteomes" id="UP000747399"/>
    </source>
</evidence>
<comment type="similarity">
    <text evidence="1">Belongs to the C1D family.</text>
</comment>
<protein>
    <recommendedName>
        <fullName evidence="1">Nuclear nucleic acid-binding protein C1D</fullName>
    </recommendedName>
</protein>
<dbReference type="PANTHER" id="PTHR15341:SF3">
    <property type="entry name" value="NUCLEAR NUCLEIC ACID-BINDING PROTEIN C1D"/>
    <property type="match status" value="1"/>
</dbReference>
<evidence type="ECO:0000313" key="3">
    <source>
        <dbReference type="EMBL" id="GIL58061.1"/>
    </source>
</evidence>
<feature type="region of interest" description="Disordered" evidence="2">
    <location>
        <begin position="1"/>
        <end position="22"/>
    </location>
</feature>